<dbReference type="PANTHER" id="PTHR13887:SF14">
    <property type="entry name" value="DISULFIDE BOND FORMATION PROTEIN D"/>
    <property type="match status" value="1"/>
</dbReference>
<dbReference type="GO" id="GO:0016491">
    <property type="term" value="F:oxidoreductase activity"/>
    <property type="evidence" value="ECO:0007669"/>
    <property type="project" value="UniProtKB-KW"/>
</dbReference>
<organism evidence="7 8">
    <name type="scientific">Litorivita pollutaquae</name>
    <dbReference type="NCBI Taxonomy" id="2200892"/>
    <lineage>
        <taxon>Bacteria</taxon>
        <taxon>Pseudomonadati</taxon>
        <taxon>Pseudomonadota</taxon>
        <taxon>Alphaproteobacteria</taxon>
        <taxon>Rhodobacterales</taxon>
        <taxon>Paracoccaceae</taxon>
        <taxon>Litorivita</taxon>
    </lineage>
</organism>
<name>A0A2V4NPU8_9RHOB</name>
<evidence type="ECO:0000256" key="4">
    <source>
        <dbReference type="ARBA" id="ARBA00023284"/>
    </source>
</evidence>
<dbReference type="CDD" id="cd03023">
    <property type="entry name" value="DsbA_Com1_like"/>
    <property type="match status" value="1"/>
</dbReference>
<keyword evidence="3" id="KW-1015">Disulfide bond</keyword>
<proteinExistence type="predicted"/>
<sequence length="249" mass="27284">MTRPFSAVLTSALLMATPAFSFDINNMNRAETEAFGAEVRAYLMENPQVIMDAVNTLEERQAAAQAQSDVDMVAVNAKDIFEDPTSWVGGNLDGDITLVEFTDYRCGYCRKAVADVEKLIKTDGNIRFIIKEFPILGEASVASSRFAIAVRILHGDDAYKNAHDALIAHKGGVGDASLTKIARKLDLEAAPLLEKMNSDEVTQVIADNHALAQRLQISGTPTFVLEDRMLRGYVPFDGMQQLVAEARKD</sequence>
<evidence type="ECO:0000256" key="3">
    <source>
        <dbReference type="ARBA" id="ARBA00023157"/>
    </source>
</evidence>
<evidence type="ECO:0000259" key="6">
    <source>
        <dbReference type="PROSITE" id="PS51352"/>
    </source>
</evidence>
<feature type="signal peptide" evidence="5">
    <location>
        <begin position="1"/>
        <end position="21"/>
    </location>
</feature>
<dbReference type="Proteomes" id="UP000248012">
    <property type="component" value="Unassembled WGS sequence"/>
</dbReference>
<dbReference type="OrthoDB" id="9780147at2"/>
<dbReference type="PANTHER" id="PTHR13887">
    <property type="entry name" value="GLUTATHIONE S-TRANSFERASE KAPPA"/>
    <property type="match status" value="1"/>
</dbReference>
<dbReference type="EMBL" id="QFVT01000003">
    <property type="protein sequence ID" value="PYC48467.1"/>
    <property type="molecule type" value="Genomic_DNA"/>
</dbReference>
<dbReference type="PROSITE" id="PS51352">
    <property type="entry name" value="THIOREDOXIN_2"/>
    <property type="match status" value="1"/>
</dbReference>
<evidence type="ECO:0000313" key="7">
    <source>
        <dbReference type="EMBL" id="PYC48467.1"/>
    </source>
</evidence>
<dbReference type="RefSeq" id="WP_110795202.1">
    <property type="nucleotide sequence ID" value="NZ_KZ826482.1"/>
</dbReference>
<evidence type="ECO:0000313" key="8">
    <source>
        <dbReference type="Proteomes" id="UP000248012"/>
    </source>
</evidence>
<feature type="domain" description="Thioredoxin" evidence="6">
    <location>
        <begin position="61"/>
        <end position="248"/>
    </location>
</feature>
<accession>A0A2V4NPU8</accession>
<dbReference type="SUPFAM" id="SSF52833">
    <property type="entry name" value="Thioredoxin-like"/>
    <property type="match status" value="1"/>
</dbReference>
<keyword evidence="1 5" id="KW-0732">Signal</keyword>
<keyword evidence="2" id="KW-0560">Oxidoreductase</keyword>
<keyword evidence="8" id="KW-1185">Reference proteome</keyword>
<evidence type="ECO:0000256" key="2">
    <source>
        <dbReference type="ARBA" id="ARBA00023002"/>
    </source>
</evidence>
<dbReference type="Pfam" id="PF01323">
    <property type="entry name" value="DSBA"/>
    <property type="match status" value="1"/>
</dbReference>
<evidence type="ECO:0000256" key="5">
    <source>
        <dbReference type="SAM" id="SignalP"/>
    </source>
</evidence>
<gene>
    <name evidence="7" type="ORF">DI396_05700</name>
</gene>
<feature type="chain" id="PRO_5015967874" evidence="5">
    <location>
        <begin position="22"/>
        <end position="249"/>
    </location>
</feature>
<comment type="caution">
    <text evidence="7">The sequence shown here is derived from an EMBL/GenBank/DDBJ whole genome shotgun (WGS) entry which is preliminary data.</text>
</comment>
<keyword evidence="4" id="KW-0676">Redox-active center</keyword>
<dbReference type="AlphaFoldDB" id="A0A2V4NPU8"/>
<reference evidence="7 8" key="1">
    <citation type="submission" date="2018-05" db="EMBL/GenBank/DDBJ databases">
        <title>Oceanovita maritima gen. nov., sp. nov., a marine bacterium in the family Rhodobacteraceae isolated from surface seawater of Lundu port Xiamen, China.</title>
        <authorList>
            <person name="Hetharua B.H."/>
            <person name="Min D."/>
            <person name="Liao H."/>
            <person name="Tian Y."/>
        </authorList>
    </citation>
    <scope>NUCLEOTIDE SEQUENCE [LARGE SCALE GENOMIC DNA]</scope>
    <source>
        <strain evidence="7 8">FSX-11</strain>
    </source>
</reference>
<dbReference type="InterPro" id="IPR001853">
    <property type="entry name" value="DSBA-like_thioredoxin_dom"/>
</dbReference>
<dbReference type="Pfam" id="PF18312">
    <property type="entry name" value="ScsC_N"/>
    <property type="match status" value="1"/>
</dbReference>
<dbReference type="InterPro" id="IPR036249">
    <property type="entry name" value="Thioredoxin-like_sf"/>
</dbReference>
<dbReference type="InterPro" id="IPR013766">
    <property type="entry name" value="Thioredoxin_domain"/>
</dbReference>
<dbReference type="InterPro" id="IPR041205">
    <property type="entry name" value="ScsC_N"/>
</dbReference>
<dbReference type="Gene3D" id="3.40.30.10">
    <property type="entry name" value="Glutaredoxin"/>
    <property type="match status" value="1"/>
</dbReference>
<evidence type="ECO:0000256" key="1">
    <source>
        <dbReference type="ARBA" id="ARBA00022729"/>
    </source>
</evidence>
<protein>
    <submittedName>
        <fullName evidence="7">Disulfide bond formation protein DsbA</fullName>
    </submittedName>
</protein>